<keyword evidence="8" id="KW-0067">ATP-binding</keyword>
<dbReference type="SMART" id="SM00387">
    <property type="entry name" value="HATPase_c"/>
    <property type="match status" value="1"/>
</dbReference>
<dbReference type="SUPFAM" id="SSF47384">
    <property type="entry name" value="Homodimeric domain of signal transducing histidine kinase"/>
    <property type="match status" value="1"/>
</dbReference>
<comment type="caution">
    <text evidence="12">The sequence shown here is derived from an EMBL/GenBank/DDBJ whole genome shotgun (WGS) entry which is preliminary data.</text>
</comment>
<keyword evidence="10" id="KW-1133">Transmembrane helix</keyword>
<evidence type="ECO:0000256" key="10">
    <source>
        <dbReference type="SAM" id="Phobius"/>
    </source>
</evidence>
<organism evidence="12 13">
    <name type="scientific">Paenibacillus mendelii</name>
    <dbReference type="NCBI Taxonomy" id="206163"/>
    <lineage>
        <taxon>Bacteria</taxon>
        <taxon>Bacillati</taxon>
        <taxon>Bacillota</taxon>
        <taxon>Bacilli</taxon>
        <taxon>Bacillales</taxon>
        <taxon>Paenibacillaceae</taxon>
        <taxon>Paenibacillus</taxon>
    </lineage>
</organism>
<dbReference type="InterPro" id="IPR036097">
    <property type="entry name" value="HisK_dim/P_sf"/>
</dbReference>
<dbReference type="SUPFAM" id="SSF55874">
    <property type="entry name" value="ATPase domain of HSP90 chaperone/DNA topoisomerase II/histidine kinase"/>
    <property type="match status" value="1"/>
</dbReference>
<evidence type="ECO:0000259" key="11">
    <source>
        <dbReference type="PROSITE" id="PS50109"/>
    </source>
</evidence>
<dbReference type="EMBL" id="JBHLVF010000047">
    <property type="protein sequence ID" value="MFC0396164.1"/>
    <property type="molecule type" value="Genomic_DNA"/>
</dbReference>
<protein>
    <recommendedName>
        <fullName evidence="3">histidine kinase</fullName>
        <ecNumber evidence="3">2.7.13.3</ecNumber>
    </recommendedName>
</protein>
<keyword evidence="5" id="KW-0808">Transferase</keyword>
<dbReference type="PRINTS" id="PR00344">
    <property type="entry name" value="BCTRLSENSOR"/>
</dbReference>
<feature type="transmembrane region" description="Helical" evidence="10">
    <location>
        <begin position="152"/>
        <end position="172"/>
    </location>
</feature>
<evidence type="ECO:0000256" key="3">
    <source>
        <dbReference type="ARBA" id="ARBA00012438"/>
    </source>
</evidence>
<dbReference type="PANTHER" id="PTHR45453:SF1">
    <property type="entry name" value="PHOSPHATE REGULON SENSOR PROTEIN PHOR"/>
    <property type="match status" value="1"/>
</dbReference>
<feature type="transmembrane region" description="Helical" evidence="10">
    <location>
        <begin position="12"/>
        <end position="36"/>
    </location>
</feature>
<reference evidence="12 13" key="1">
    <citation type="submission" date="2024-09" db="EMBL/GenBank/DDBJ databases">
        <authorList>
            <person name="Sun Q."/>
            <person name="Mori K."/>
        </authorList>
    </citation>
    <scope>NUCLEOTIDE SEQUENCE [LARGE SCALE GENOMIC DNA]</scope>
    <source>
        <strain evidence="12 13">CCM 4839</strain>
    </source>
</reference>
<evidence type="ECO:0000313" key="12">
    <source>
        <dbReference type="EMBL" id="MFC0396164.1"/>
    </source>
</evidence>
<dbReference type="GO" id="GO:0016301">
    <property type="term" value="F:kinase activity"/>
    <property type="evidence" value="ECO:0007669"/>
    <property type="project" value="UniProtKB-KW"/>
</dbReference>
<keyword evidence="9" id="KW-0902">Two-component regulatory system</keyword>
<comment type="subcellular location">
    <subcellularLocation>
        <location evidence="2">Membrane</location>
    </subcellularLocation>
</comment>
<sequence length="450" mass="50976">MKNKDRGLSGTMFTMFGSVFLCTVTVLLITGSFLFYQWHSIYAQFKQDHLQDALFRISDEIRTRSLLPPLTEKEKLDLHEFSLREGVFVRWKGIDDEIYFNTLRDGYDEAEGISVPSWNQKTHVGELMVVWSNVSENSYPGYSLVNKASHTLMVGLLLGGLCAIPLNLLLAIKLMRPFGRIAHAMEDVLSKRIIVQVDEEGNGDASRIARGINYVVHQLDEQEKWRQVMMEDLAHELRTPLMLVSNQIEAIADGIFEPDQTRMEKILRDLSRLTRLVGDIERIIQAQSARFELRLEEIDVVPVIKQAIASLEEAYRAKNMVIELITPKIPCPILVDVDKMTQVFVNIVYNAIKYTQESGKIEIITEHMRETGQIVVHVKDNGVGIPQEELPKIFERFYRIDKSQSREAGGSGLGLTITKRLIESHDGRIDVSSKPGIGSVFTVSIPASSM</sequence>
<evidence type="ECO:0000256" key="5">
    <source>
        <dbReference type="ARBA" id="ARBA00022679"/>
    </source>
</evidence>
<dbReference type="InterPro" id="IPR050351">
    <property type="entry name" value="BphY/WalK/GraS-like"/>
</dbReference>
<accession>A0ABV6JKX2</accession>
<name>A0ABV6JKX2_9BACL</name>
<dbReference type="Pfam" id="PF02518">
    <property type="entry name" value="HATPase_c"/>
    <property type="match status" value="1"/>
</dbReference>
<keyword evidence="7 12" id="KW-0418">Kinase</keyword>
<proteinExistence type="predicted"/>
<dbReference type="SMART" id="SM00388">
    <property type="entry name" value="HisKA"/>
    <property type="match status" value="1"/>
</dbReference>
<keyword evidence="10" id="KW-0472">Membrane</keyword>
<dbReference type="Proteomes" id="UP001589818">
    <property type="component" value="Unassembled WGS sequence"/>
</dbReference>
<dbReference type="CDD" id="cd00082">
    <property type="entry name" value="HisKA"/>
    <property type="match status" value="1"/>
</dbReference>
<dbReference type="PROSITE" id="PS50109">
    <property type="entry name" value="HIS_KIN"/>
    <property type="match status" value="1"/>
</dbReference>
<dbReference type="Pfam" id="PF00512">
    <property type="entry name" value="HisKA"/>
    <property type="match status" value="1"/>
</dbReference>
<dbReference type="InterPro" id="IPR003594">
    <property type="entry name" value="HATPase_dom"/>
</dbReference>
<keyword evidence="13" id="KW-1185">Reference proteome</keyword>
<dbReference type="Gene3D" id="3.30.565.10">
    <property type="entry name" value="Histidine kinase-like ATPase, C-terminal domain"/>
    <property type="match status" value="1"/>
</dbReference>
<evidence type="ECO:0000256" key="4">
    <source>
        <dbReference type="ARBA" id="ARBA00022553"/>
    </source>
</evidence>
<dbReference type="PANTHER" id="PTHR45453">
    <property type="entry name" value="PHOSPHATE REGULON SENSOR PROTEIN PHOR"/>
    <property type="match status" value="1"/>
</dbReference>
<evidence type="ECO:0000256" key="7">
    <source>
        <dbReference type="ARBA" id="ARBA00022777"/>
    </source>
</evidence>
<dbReference type="InterPro" id="IPR005467">
    <property type="entry name" value="His_kinase_dom"/>
</dbReference>
<evidence type="ECO:0000313" key="13">
    <source>
        <dbReference type="Proteomes" id="UP001589818"/>
    </source>
</evidence>
<comment type="catalytic activity">
    <reaction evidence="1">
        <text>ATP + protein L-histidine = ADP + protein N-phospho-L-histidine.</text>
        <dbReference type="EC" id="2.7.13.3"/>
    </reaction>
</comment>
<evidence type="ECO:0000256" key="1">
    <source>
        <dbReference type="ARBA" id="ARBA00000085"/>
    </source>
</evidence>
<keyword evidence="6" id="KW-0547">Nucleotide-binding</keyword>
<evidence type="ECO:0000256" key="6">
    <source>
        <dbReference type="ARBA" id="ARBA00022741"/>
    </source>
</evidence>
<dbReference type="Gene3D" id="1.10.287.130">
    <property type="match status" value="1"/>
</dbReference>
<keyword evidence="4" id="KW-0597">Phosphoprotein</keyword>
<dbReference type="EC" id="2.7.13.3" evidence="3"/>
<evidence type="ECO:0000256" key="9">
    <source>
        <dbReference type="ARBA" id="ARBA00023012"/>
    </source>
</evidence>
<gene>
    <name evidence="12" type="ORF">ACFFJ8_32910</name>
</gene>
<dbReference type="InterPro" id="IPR004358">
    <property type="entry name" value="Sig_transdc_His_kin-like_C"/>
</dbReference>
<keyword evidence="10" id="KW-0812">Transmembrane</keyword>
<dbReference type="RefSeq" id="WP_204817052.1">
    <property type="nucleotide sequence ID" value="NZ_JANHOF010000002.1"/>
</dbReference>
<evidence type="ECO:0000256" key="8">
    <source>
        <dbReference type="ARBA" id="ARBA00022840"/>
    </source>
</evidence>
<dbReference type="CDD" id="cd00075">
    <property type="entry name" value="HATPase"/>
    <property type="match status" value="1"/>
</dbReference>
<dbReference type="InterPro" id="IPR036890">
    <property type="entry name" value="HATPase_C_sf"/>
</dbReference>
<feature type="domain" description="Histidine kinase" evidence="11">
    <location>
        <begin position="232"/>
        <end position="449"/>
    </location>
</feature>
<dbReference type="InterPro" id="IPR003661">
    <property type="entry name" value="HisK_dim/P_dom"/>
</dbReference>
<evidence type="ECO:0000256" key="2">
    <source>
        <dbReference type="ARBA" id="ARBA00004370"/>
    </source>
</evidence>